<dbReference type="PANTHER" id="PTHR33223">
    <property type="entry name" value="CCHC-TYPE DOMAIN-CONTAINING PROTEIN"/>
    <property type="match status" value="1"/>
</dbReference>
<feature type="domain" description="Retrotransposon gag" evidence="1">
    <location>
        <begin position="197"/>
        <end position="237"/>
    </location>
</feature>
<gene>
    <name evidence="2" type="ORF">Tci_414812</name>
</gene>
<dbReference type="PANTHER" id="PTHR33223:SF11">
    <property type="entry name" value="ELEMENT PROTEIN, PUTATIVE-RELATED"/>
    <property type="match status" value="1"/>
</dbReference>
<evidence type="ECO:0000259" key="1">
    <source>
        <dbReference type="Pfam" id="PF03732"/>
    </source>
</evidence>
<evidence type="ECO:0000313" key="2">
    <source>
        <dbReference type="EMBL" id="GEY42838.1"/>
    </source>
</evidence>
<dbReference type="EMBL" id="BKCJ010177725">
    <property type="protein sequence ID" value="GEY42838.1"/>
    <property type="molecule type" value="Genomic_DNA"/>
</dbReference>
<comment type="caution">
    <text evidence="2">The sequence shown here is derived from an EMBL/GenBank/DDBJ whole genome shotgun (WGS) entry which is preliminary data.</text>
</comment>
<keyword evidence="2" id="KW-0695">RNA-directed DNA polymerase</keyword>
<organism evidence="2">
    <name type="scientific">Tanacetum cinerariifolium</name>
    <name type="common">Dalmatian daisy</name>
    <name type="synonym">Chrysanthemum cinerariifolium</name>
    <dbReference type="NCBI Taxonomy" id="118510"/>
    <lineage>
        <taxon>Eukaryota</taxon>
        <taxon>Viridiplantae</taxon>
        <taxon>Streptophyta</taxon>
        <taxon>Embryophyta</taxon>
        <taxon>Tracheophyta</taxon>
        <taxon>Spermatophyta</taxon>
        <taxon>Magnoliopsida</taxon>
        <taxon>eudicotyledons</taxon>
        <taxon>Gunneridae</taxon>
        <taxon>Pentapetalae</taxon>
        <taxon>asterids</taxon>
        <taxon>campanulids</taxon>
        <taxon>Asterales</taxon>
        <taxon>Asteraceae</taxon>
        <taxon>Asteroideae</taxon>
        <taxon>Anthemideae</taxon>
        <taxon>Anthemidinae</taxon>
        <taxon>Tanacetum</taxon>
    </lineage>
</organism>
<proteinExistence type="predicted"/>
<keyword evidence="2" id="KW-0808">Transferase</keyword>
<keyword evidence="2" id="KW-0548">Nucleotidyltransferase</keyword>
<name>A0A699HMF0_TANCI</name>
<dbReference type="Pfam" id="PF03732">
    <property type="entry name" value="Retrotrans_gag"/>
    <property type="match status" value="1"/>
</dbReference>
<accession>A0A699HMF0</accession>
<reference evidence="2" key="1">
    <citation type="journal article" date="2019" name="Sci. Rep.">
        <title>Draft genome of Tanacetum cinerariifolium, the natural source of mosquito coil.</title>
        <authorList>
            <person name="Yamashiro T."/>
            <person name="Shiraishi A."/>
            <person name="Satake H."/>
            <person name="Nakayama K."/>
        </authorList>
    </citation>
    <scope>NUCLEOTIDE SEQUENCE</scope>
</reference>
<dbReference type="AlphaFoldDB" id="A0A699HMF0"/>
<dbReference type="InterPro" id="IPR005162">
    <property type="entry name" value="Retrotrans_gag_dom"/>
</dbReference>
<sequence length="269" mass="31197">MPQDNLNGPASDEALREYCDKHYNQLLPILTEKLHQEKVQQERLKAVKARLNFEEFSQHSESGRPNEKRDLRKRLESRRLETRERVCPHARMTQGVSRTIVVAEILRDVTRVLAQEEQSLPLRKTITKEHPRTGRKLYQKAKVVQEDTESQGQKSKGQALRMTIYPNHGSKDPEDRLKILQAAAKVKRWAMPTWCHMFNSTLTGSARVWFDDLPPESVDSYDDLKEAFLANFRQQKKCIKDPMESTISSKKKESLRKILCVDSKLKAGM</sequence>
<dbReference type="GO" id="GO:0003964">
    <property type="term" value="F:RNA-directed DNA polymerase activity"/>
    <property type="evidence" value="ECO:0007669"/>
    <property type="project" value="UniProtKB-KW"/>
</dbReference>
<protein>
    <submittedName>
        <fullName evidence="2">Reverse transcriptase domain-containing protein</fullName>
    </submittedName>
</protein>